<feature type="transmembrane region" description="Helical" evidence="5">
    <location>
        <begin position="115"/>
        <end position="134"/>
    </location>
</feature>
<feature type="transmembrane region" description="Helical" evidence="5">
    <location>
        <begin position="57"/>
        <end position="84"/>
    </location>
</feature>
<dbReference type="Proteomes" id="UP000075606">
    <property type="component" value="Unassembled WGS sequence"/>
</dbReference>
<sequence length="375" mass="41414">MAAAFYFLLPTLPVYAVNALDANNNQVGYIIGVYSLSALLIRPIAGYMLDAYGRRMVYIVALVFFTILCASYHFSYTFFLLLLIRVFHGFSWGIITTGGSTIATDLVPESKRGEGIGYFGMAMTFAVALAPYIGDQIMGQNNFSNLFTISTIVAIASLVLTLFVKMPKVSTGETKVQLSKMFDKRVNRIALVMFTGAFPFAAIISFIRIYSDEQGIKQGALFFIFLALGVVIVRLFVGKVMDKHGPSTLVAIGLTLTVLGLVWLRYIDSFWPLMMSGMVLGFGNGIIMPTVQTMAMNMVPIERRGAANATFFSSVDLGIGAGSIALGYVAEYYGISMMFFICGIIILFPLMFYFLFVRNHYHKHVELLKAEENNA</sequence>
<dbReference type="InterPro" id="IPR005829">
    <property type="entry name" value="Sugar_transporter_CS"/>
</dbReference>
<keyword evidence="2 5" id="KW-0812">Transmembrane</keyword>
<evidence type="ECO:0000313" key="7">
    <source>
        <dbReference type="EMBL" id="KYG74185.1"/>
    </source>
</evidence>
<keyword evidence="4 5" id="KW-0472">Membrane</keyword>
<dbReference type="Pfam" id="PF07690">
    <property type="entry name" value="MFS_1"/>
    <property type="match status" value="1"/>
</dbReference>
<gene>
    <name evidence="7" type="ORF">AWW68_16180</name>
</gene>
<feature type="transmembrane region" description="Helical" evidence="5">
    <location>
        <begin position="146"/>
        <end position="165"/>
    </location>
</feature>
<evidence type="ECO:0000256" key="4">
    <source>
        <dbReference type="ARBA" id="ARBA00023136"/>
    </source>
</evidence>
<organism evidence="7 8">
    <name type="scientific">Roseivirga spongicola</name>
    <dbReference type="NCBI Taxonomy" id="333140"/>
    <lineage>
        <taxon>Bacteria</taxon>
        <taxon>Pseudomonadati</taxon>
        <taxon>Bacteroidota</taxon>
        <taxon>Cytophagia</taxon>
        <taxon>Cytophagales</taxon>
        <taxon>Roseivirgaceae</taxon>
        <taxon>Roseivirga</taxon>
    </lineage>
</organism>
<dbReference type="AlphaFoldDB" id="A0A150X620"/>
<feature type="transmembrane region" description="Helical" evidence="5">
    <location>
        <begin position="307"/>
        <end position="329"/>
    </location>
</feature>
<protein>
    <recommendedName>
        <fullName evidence="6">Major facilitator superfamily (MFS) profile domain-containing protein</fullName>
    </recommendedName>
</protein>
<evidence type="ECO:0000256" key="2">
    <source>
        <dbReference type="ARBA" id="ARBA00022692"/>
    </source>
</evidence>
<dbReference type="EMBL" id="LRPC01000028">
    <property type="protein sequence ID" value="KYG74185.1"/>
    <property type="molecule type" value="Genomic_DNA"/>
</dbReference>
<evidence type="ECO:0000259" key="6">
    <source>
        <dbReference type="PROSITE" id="PS50850"/>
    </source>
</evidence>
<dbReference type="GO" id="GO:0016020">
    <property type="term" value="C:membrane"/>
    <property type="evidence" value="ECO:0007669"/>
    <property type="project" value="UniProtKB-SubCell"/>
</dbReference>
<feature type="transmembrane region" description="Helical" evidence="5">
    <location>
        <begin position="335"/>
        <end position="356"/>
    </location>
</feature>
<evidence type="ECO:0000256" key="5">
    <source>
        <dbReference type="SAM" id="Phobius"/>
    </source>
</evidence>
<feature type="transmembrane region" description="Helical" evidence="5">
    <location>
        <begin position="90"/>
        <end position="108"/>
    </location>
</feature>
<name>A0A150X620_9BACT</name>
<reference evidence="7 8" key="1">
    <citation type="submission" date="2016-01" db="EMBL/GenBank/DDBJ databases">
        <title>Genome sequencing of Roseivirga spongicola UST030701-084.</title>
        <authorList>
            <person name="Selvaratnam C."/>
            <person name="Thevarajoo S."/>
            <person name="Goh K.M."/>
            <person name="Ee R."/>
            <person name="Chan K.-G."/>
            <person name="Chong C.S."/>
        </authorList>
    </citation>
    <scope>NUCLEOTIDE SEQUENCE [LARGE SCALE GENOMIC DNA]</scope>
    <source>
        <strain evidence="7 8">UST030701-084</strain>
    </source>
</reference>
<feature type="transmembrane region" description="Helical" evidence="5">
    <location>
        <begin position="219"/>
        <end position="237"/>
    </location>
</feature>
<dbReference type="SUPFAM" id="SSF103473">
    <property type="entry name" value="MFS general substrate transporter"/>
    <property type="match status" value="1"/>
</dbReference>
<evidence type="ECO:0000256" key="3">
    <source>
        <dbReference type="ARBA" id="ARBA00022989"/>
    </source>
</evidence>
<keyword evidence="8" id="KW-1185">Reference proteome</keyword>
<evidence type="ECO:0000256" key="1">
    <source>
        <dbReference type="ARBA" id="ARBA00004141"/>
    </source>
</evidence>
<feature type="transmembrane region" description="Helical" evidence="5">
    <location>
        <begin position="186"/>
        <end position="207"/>
    </location>
</feature>
<dbReference type="Gene3D" id="1.20.1250.20">
    <property type="entry name" value="MFS general substrate transporter like domains"/>
    <property type="match status" value="1"/>
</dbReference>
<proteinExistence type="predicted"/>
<dbReference type="PROSITE" id="PS00216">
    <property type="entry name" value="SUGAR_TRANSPORT_1"/>
    <property type="match status" value="1"/>
</dbReference>
<dbReference type="InterPro" id="IPR011701">
    <property type="entry name" value="MFS"/>
</dbReference>
<evidence type="ECO:0000313" key="8">
    <source>
        <dbReference type="Proteomes" id="UP000075606"/>
    </source>
</evidence>
<feature type="transmembrane region" description="Helical" evidence="5">
    <location>
        <begin position="26"/>
        <end position="45"/>
    </location>
</feature>
<dbReference type="InterPro" id="IPR052714">
    <property type="entry name" value="MFS_Exporter"/>
</dbReference>
<accession>A0A150X620</accession>
<dbReference type="InterPro" id="IPR036259">
    <property type="entry name" value="MFS_trans_sf"/>
</dbReference>
<dbReference type="PROSITE" id="PS50850">
    <property type="entry name" value="MFS"/>
    <property type="match status" value="1"/>
</dbReference>
<feature type="transmembrane region" description="Helical" evidence="5">
    <location>
        <begin position="249"/>
        <end position="267"/>
    </location>
</feature>
<comment type="subcellular location">
    <subcellularLocation>
        <location evidence="1">Membrane</location>
        <topology evidence="1">Multi-pass membrane protein</topology>
    </subcellularLocation>
</comment>
<feature type="transmembrane region" description="Helical" evidence="5">
    <location>
        <begin position="273"/>
        <end position="295"/>
    </location>
</feature>
<dbReference type="CDD" id="cd17489">
    <property type="entry name" value="MFS_YfcJ_like"/>
    <property type="match status" value="1"/>
</dbReference>
<dbReference type="STRING" id="333140.AWW68_16180"/>
<dbReference type="InterPro" id="IPR020846">
    <property type="entry name" value="MFS_dom"/>
</dbReference>
<dbReference type="GO" id="GO:0022857">
    <property type="term" value="F:transmembrane transporter activity"/>
    <property type="evidence" value="ECO:0007669"/>
    <property type="project" value="InterPro"/>
</dbReference>
<dbReference type="PANTHER" id="PTHR23531:SF1">
    <property type="entry name" value="QUINOLENE RESISTANCE PROTEIN NORA"/>
    <property type="match status" value="1"/>
</dbReference>
<feature type="domain" description="Major facilitator superfamily (MFS) profile" evidence="6">
    <location>
        <begin position="1"/>
        <end position="361"/>
    </location>
</feature>
<comment type="caution">
    <text evidence="7">The sequence shown here is derived from an EMBL/GenBank/DDBJ whole genome shotgun (WGS) entry which is preliminary data.</text>
</comment>
<keyword evidence="3 5" id="KW-1133">Transmembrane helix</keyword>
<dbReference type="PANTHER" id="PTHR23531">
    <property type="entry name" value="QUINOLENE RESISTANCE PROTEIN NORA"/>
    <property type="match status" value="1"/>
</dbReference>